<dbReference type="InterPro" id="IPR021851">
    <property type="entry name" value="DUF3455"/>
</dbReference>
<dbReference type="eggNOG" id="ENOG502SQW9">
    <property type="taxonomic scope" value="Eukaryota"/>
</dbReference>
<dbReference type="EMBL" id="GL377588">
    <property type="protein sequence ID" value="EFJ24925.1"/>
    <property type="molecule type" value="Genomic_DNA"/>
</dbReference>
<accession>D8RSU9</accession>
<sequence>SLQLKLLTCNGKQTYGCFAGQWKLLNATAELVNAEKNTTIKVGSYYYSHRSHSGGTWSLINSPAVYAESGFQTSVVSGTEIASEEAGDGCSSALAEASDHKHAGIASTISYIQRFPGKTTGLLSGKKCKRGSRAREVPYEAEYWLWSQDKVPPADTPAEVRVSGEKLVEGFFSKGVVCHVYNGTAWEVREWKAKLYDVPGGSVVGQHSMKNSSTSLVWELFNPNGFGIRGSSSGGSVQVAENCMPWTLNHVTHTWGNASLLGPLSHVQMVSTRGGMPPSSS</sequence>
<evidence type="ECO:0000313" key="2">
    <source>
        <dbReference type="Proteomes" id="UP000001514"/>
    </source>
</evidence>
<dbReference type="OMA" id="NQFWIYS"/>
<dbReference type="KEGG" id="smo:SELMODRAFT_3230"/>
<name>D8RSU9_SELML</name>
<organism evidence="2">
    <name type="scientific">Selaginella moellendorffii</name>
    <name type="common">Spikemoss</name>
    <dbReference type="NCBI Taxonomy" id="88036"/>
    <lineage>
        <taxon>Eukaryota</taxon>
        <taxon>Viridiplantae</taxon>
        <taxon>Streptophyta</taxon>
        <taxon>Embryophyta</taxon>
        <taxon>Tracheophyta</taxon>
        <taxon>Lycopodiopsida</taxon>
        <taxon>Selaginellales</taxon>
        <taxon>Selaginellaceae</taxon>
        <taxon>Selaginella</taxon>
    </lineage>
</organism>
<gene>
    <name evidence="1" type="ORF">SELMODRAFT_3230</name>
</gene>
<dbReference type="PANTHER" id="PTHR35567">
    <property type="entry name" value="MALATE DEHYDROGENASE (AFU_ORTHOLOGUE AFUA_2G13800)"/>
    <property type="match status" value="1"/>
</dbReference>
<feature type="non-terminal residue" evidence="1">
    <location>
        <position position="281"/>
    </location>
</feature>
<dbReference type="HOGENOM" id="CLU_992422_0_0_1"/>
<dbReference type="InParanoid" id="D8RSU9"/>
<protein>
    <submittedName>
        <fullName evidence="1">Uncharacterized protein</fullName>
    </submittedName>
</protein>
<dbReference type="Pfam" id="PF11937">
    <property type="entry name" value="DUF3455"/>
    <property type="match status" value="1"/>
</dbReference>
<evidence type="ECO:0000313" key="1">
    <source>
        <dbReference type="EMBL" id="EFJ24925.1"/>
    </source>
</evidence>
<dbReference type="AlphaFoldDB" id="D8RSU9"/>
<dbReference type="Gramene" id="EFJ24925">
    <property type="protein sequence ID" value="EFJ24925"/>
    <property type="gene ID" value="SELMODRAFT_3230"/>
</dbReference>
<keyword evidence="2" id="KW-1185">Reference proteome</keyword>
<proteinExistence type="predicted"/>
<dbReference type="PANTHER" id="PTHR35567:SF1">
    <property type="entry name" value="CONSERVED FUNGAL PROTEIN (AFU_ORTHOLOGUE AFUA_1G14230)"/>
    <property type="match status" value="1"/>
</dbReference>
<dbReference type="OrthoDB" id="1872861at2759"/>
<reference evidence="1 2" key="1">
    <citation type="journal article" date="2011" name="Science">
        <title>The Selaginella genome identifies genetic changes associated with the evolution of vascular plants.</title>
        <authorList>
            <person name="Banks J.A."/>
            <person name="Nishiyama T."/>
            <person name="Hasebe M."/>
            <person name="Bowman J.L."/>
            <person name="Gribskov M."/>
            <person name="dePamphilis C."/>
            <person name="Albert V.A."/>
            <person name="Aono N."/>
            <person name="Aoyama T."/>
            <person name="Ambrose B.A."/>
            <person name="Ashton N.W."/>
            <person name="Axtell M.J."/>
            <person name="Barker E."/>
            <person name="Barker M.S."/>
            <person name="Bennetzen J.L."/>
            <person name="Bonawitz N.D."/>
            <person name="Chapple C."/>
            <person name="Cheng C."/>
            <person name="Correa L.G."/>
            <person name="Dacre M."/>
            <person name="DeBarry J."/>
            <person name="Dreyer I."/>
            <person name="Elias M."/>
            <person name="Engstrom E.M."/>
            <person name="Estelle M."/>
            <person name="Feng L."/>
            <person name="Finet C."/>
            <person name="Floyd S.K."/>
            <person name="Frommer W.B."/>
            <person name="Fujita T."/>
            <person name="Gramzow L."/>
            <person name="Gutensohn M."/>
            <person name="Harholt J."/>
            <person name="Hattori M."/>
            <person name="Heyl A."/>
            <person name="Hirai T."/>
            <person name="Hiwatashi Y."/>
            <person name="Ishikawa M."/>
            <person name="Iwata M."/>
            <person name="Karol K.G."/>
            <person name="Koehler B."/>
            <person name="Kolukisaoglu U."/>
            <person name="Kubo M."/>
            <person name="Kurata T."/>
            <person name="Lalonde S."/>
            <person name="Li K."/>
            <person name="Li Y."/>
            <person name="Litt A."/>
            <person name="Lyons E."/>
            <person name="Manning G."/>
            <person name="Maruyama T."/>
            <person name="Michael T.P."/>
            <person name="Mikami K."/>
            <person name="Miyazaki S."/>
            <person name="Morinaga S."/>
            <person name="Murata T."/>
            <person name="Mueller-Roeber B."/>
            <person name="Nelson D.R."/>
            <person name="Obara M."/>
            <person name="Oguri Y."/>
            <person name="Olmstead R.G."/>
            <person name="Onodera N."/>
            <person name="Petersen B.L."/>
            <person name="Pils B."/>
            <person name="Prigge M."/>
            <person name="Rensing S.A."/>
            <person name="Riano-Pachon D.M."/>
            <person name="Roberts A.W."/>
            <person name="Sato Y."/>
            <person name="Scheller H.V."/>
            <person name="Schulz B."/>
            <person name="Schulz C."/>
            <person name="Shakirov E.V."/>
            <person name="Shibagaki N."/>
            <person name="Shinohara N."/>
            <person name="Shippen D.E."/>
            <person name="Soerensen I."/>
            <person name="Sotooka R."/>
            <person name="Sugimoto N."/>
            <person name="Sugita M."/>
            <person name="Sumikawa N."/>
            <person name="Tanurdzic M."/>
            <person name="Theissen G."/>
            <person name="Ulvskov P."/>
            <person name="Wakazuki S."/>
            <person name="Weng J.K."/>
            <person name="Willats W.W."/>
            <person name="Wipf D."/>
            <person name="Wolf P.G."/>
            <person name="Yang L."/>
            <person name="Zimmer A.D."/>
            <person name="Zhu Q."/>
            <person name="Mitros T."/>
            <person name="Hellsten U."/>
            <person name="Loque D."/>
            <person name="Otillar R."/>
            <person name="Salamov A."/>
            <person name="Schmutz J."/>
            <person name="Shapiro H."/>
            <person name="Lindquist E."/>
            <person name="Lucas S."/>
            <person name="Rokhsar D."/>
            <person name="Grigoriev I.V."/>
        </authorList>
    </citation>
    <scope>NUCLEOTIDE SEQUENCE [LARGE SCALE GENOMIC DNA]</scope>
</reference>
<feature type="non-terminal residue" evidence="1">
    <location>
        <position position="1"/>
    </location>
</feature>
<dbReference type="Proteomes" id="UP000001514">
    <property type="component" value="Unassembled WGS sequence"/>
</dbReference>